<gene>
    <name evidence="3" type="ORF">EHW67_06745</name>
</gene>
<dbReference type="PANTHER" id="PTHR30160:SF22">
    <property type="entry name" value="LIPOPOLYSACCHARIDE CORE BIOSYNTHESIS PROTEIN"/>
    <property type="match status" value="1"/>
</dbReference>
<dbReference type="GO" id="GO:0008713">
    <property type="term" value="F:ADP-heptose-lipopolysaccharide heptosyltransferase activity"/>
    <property type="evidence" value="ECO:0007669"/>
    <property type="project" value="TreeGrafter"/>
</dbReference>
<proteinExistence type="predicted"/>
<dbReference type="Gene3D" id="3.40.50.2000">
    <property type="entry name" value="Glycogen Phosphorylase B"/>
    <property type="match status" value="2"/>
</dbReference>
<keyword evidence="4" id="KW-1185">Reference proteome</keyword>
<dbReference type="Pfam" id="PF01075">
    <property type="entry name" value="Glyco_transf_9"/>
    <property type="match status" value="1"/>
</dbReference>
<evidence type="ECO:0000313" key="3">
    <source>
        <dbReference type="EMBL" id="RTE54986.1"/>
    </source>
</evidence>
<name>A0A430K7D8_9FLAO</name>
<dbReference type="InterPro" id="IPR002201">
    <property type="entry name" value="Glyco_trans_9"/>
</dbReference>
<organism evidence="3 4">
    <name type="scientific">Arenibacter aquaticus</name>
    <dbReference type="NCBI Taxonomy" id="2489054"/>
    <lineage>
        <taxon>Bacteria</taxon>
        <taxon>Pseudomonadati</taxon>
        <taxon>Bacteroidota</taxon>
        <taxon>Flavobacteriia</taxon>
        <taxon>Flavobacteriales</taxon>
        <taxon>Flavobacteriaceae</taxon>
        <taxon>Arenibacter</taxon>
    </lineage>
</organism>
<evidence type="ECO:0000313" key="4">
    <source>
        <dbReference type="Proteomes" id="UP000267585"/>
    </source>
</evidence>
<dbReference type="InterPro" id="IPR051199">
    <property type="entry name" value="LPS_LOS_Heptosyltrfase"/>
</dbReference>
<dbReference type="EMBL" id="RQPJ01000002">
    <property type="protein sequence ID" value="RTE54986.1"/>
    <property type="molecule type" value="Genomic_DNA"/>
</dbReference>
<reference evidence="3 4" key="1">
    <citation type="submission" date="2018-11" db="EMBL/GenBank/DDBJ databases">
        <title>Arenibacter aquaticus sp.nov., a marine bacterium isolated from surface seawater in the South China Sea.</title>
        <authorList>
            <person name="Guo J."/>
            <person name="Sun J."/>
        </authorList>
    </citation>
    <scope>NUCLEOTIDE SEQUENCE [LARGE SCALE GENOMIC DNA]</scope>
    <source>
        <strain evidence="3 4">GUO666</strain>
    </source>
</reference>
<keyword evidence="1" id="KW-0328">Glycosyltransferase</keyword>
<protein>
    <submittedName>
        <fullName evidence="3">Glycosyltransferase family 9 protein</fullName>
    </submittedName>
</protein>
<evidence type="ECO:0000256" key="2">
    <source>
        <dbReference type="ARBA" id="ARBA00022679"/>
    </source>
</evidence>
<sequence length="332" mass="37008">MGDVAMTIPVLSALIAQHPGIQVTVLTRAFFKPLFYGLDNVSVYEADVKNAHKGLWGLWKLYKELKTLNIDMVADLHNVLRSKVLKLYFKLESIPFVQIDKGRAEKKALTSPSSKVFKPLKSTHQRYADVFKELGLPLDLNSVALLPKRPLATSSKKLVAGNDRIWIGIAPFAAFQGKMYPLDLMEKVVDALNCTGKYQLLLFGGGEKEKKKLDAWDHKFHHCVNLVGKLPFPEELALISHLQLMVAMDSGNAHLASMFGVPTLSLWGVTHPYAGFYPFGQEVNNALLSNRDKYPMIPTSVYGNKCPDGYKNVMRSIAPEAVVAKIEEILNK</sequence>
<dbReference type="AlphaFoldDB" id="A0A430K7D8"/>
<dbReference type="CDD" id="cd03789">
    <property type="entry name" value="GT9_LPS_heptosyltransferase"/>
    <property type="match status" value="1"/>
</dbReference>
<dbReference type="GO" id="GO:0009244">
    <property type="term" value="P:lipopolysaccharide core region biosynthetic process"/>
    <property type="evidence" value="ECO:0007669"/>
    <property type="project" value="TreeGrafter"/>
</dbReference>
<dbReference type="OrthoDB" id="9768048at2"/>
<evidence type="ECO:0000256" key="1">
    <source>
        <dbReference type="ARBA" id="ARBA00022676"/>
    </source>
</evidence>
<dbReference type="PANTHER" id="PTHR30160">
    <property type="entry name" value="TETRAACYLDISACCHARIDE 4'-KINASE-RELATED"/>
    <property type="match status" value="1"/>
</dbReference>
<keyword evidence="2 3" id="KW-0808">Transferase</keyword>
<accession>A0A430K7D8</accession>
<dbReference type="Proteomes" id="UP000267585">
    <property type="component" value="Unassembled WGS sequence"/>
</dbReference>
<dbReference type="GO" id="GO:0005829">
    <property type="term" value="C:cytosol"/>
    <property type="evidence" value="ECO:0007669"/>
    <property type="project" value="TreeGrafter"/>
</dbReference>
<comment type="caution">
    <text evidence="3">The sequence shown here is derived from an EMBL/GenBank/DDBJ whole genome shotgun (WGS) entry which is preliminary data.</text>
</comment>
<dbReference type="SUPFAM" id="SSF53756">
    <property type="entry name" value="UDP-Glycosyltransferase/glycogen phosphorylase"/>
    <property type="match status" value="1"/>
</dbReference>